<comment type="caution">
    <text evidence="8">The sequence shown here is derived from an EMBL/GenBank/DDBJ whole genome shotgun (WGS) entry which is preliminary data.</text>
</comment>
<dbReference type="CDD" id="cd11753">
    <property type="entry name" value="GH94N_ChvB_NdvB_2_like"/>
    <property type="match status" value="1"/>
</dbReference>
<dbReference type="InterPro" id="IPR011013">
    <property type="entry name" value="Gal_mutarotase_sf_dom"/>
</dbReference>
<keyword evidence="2" id="KW-0808">Transferase</keyword>
<feature type="transmembrane region" description="Helical" evidence="4">
    <location>
        <begin position="429"/>
        <end position="451"/>
    </location>
</feature>
<dbReference type="Proteomes" id="UP000231322">
    <property type="component" value="Unassembled WGS sequence"/>
</dbReference>
<dbReference type="EMBL" id="PEIK01000006">
    <property type="protein sequence ID" value="PIH04310.1"/>
    <property type="molecule type" value="Genomic_DNA"/>
</dbReference>
<keyword evidence="9" id="KW-1185">Reference proteome</keyword>
<dbReference type="Pfam" id="PF06165">
    <property type="entry name" value="GH94_b-supersand"/>
    <property type="match status" value="2"/>
</dbReference>
<proteinExistence type="predicted"/>
<evidence type="ECO:0000256" key="4">
    <source>
        <dbReference type="SAM" id="Phobius"/>
    </source>
</evidence>
<dbReference type="InterPro" id="IPR037824">
    <property type="entry name" value="GH94N_2_NdvB"/>
</dbReference>
<dbReference type="InterPro" id="IPR012341">
    <property type="entry name" value="6hp_glycosidase-like_sf"/>
</dbReference>
<feature type="domain" description="Glycosyl hydrolase 94 supersandwich" evidence="5">
    <location>
        <begin position="2104"/>
        <end position="2373"/>
    </location>
</feature>
<evidence type="ECO:0000256" key="3">
    <source>
        <dbReference type="SAM" id="Coils"/>
    </source>
</evidence>
<dbReference type="CDD" id="cd11756">
    <property type="entry name" value="GH94N_ChvB_NdvB_1_like"/>
    <property type="match status" value="1"/>
</dbReference>
<protein>
    <submittedName>
        <fullName evidence="8">Cyclic beta 1-2 glucan synthetase</fullName>
    </submittedName>
</protein>
<evidence type="ECO:0000259" key="5">
    <source>
        <dbReference type="Pfam" id="PF06165"/>
    </source>
</evidence>
<dbReference type="InterPro" id="IPR037018">
    <property type="entry name" value="GH65_N"/>
</dbReference>
<dbReference type="RefSeq" id="WP_099839256.1">
    <property type="nucleotide sequence ID" value="NZ_PEIK01000006.1"/>
</dbReference>
<keyword evidence="4" id="KW-1133">Transmembrane helix</keyword>
<evidence type="ECO:0000259" key="6">
    <source>
        <dbReference type="Pfam" id="PF10091"/>
    </source>
</evidence>
<keyword evidence="4" id="KW-0812">Transmembrane</keyword>
<dbReference type="Pfam" id="PF10091">
    <property type="entry name" value="Glycoamylase"/>
    <property type="match status" value="1"/>
</dbReference>
<dbReference type="GO" id="GO:0030246">
    <property type="term" value="F:carbohydrate binding"/>
    <property type="evidence" value="ECO:0007669"/>
    <property type="project" value="InterPro"/>
</dbReference>
<dbReference type="Gene3D" id="1.50.10.140">
    <property type="match status" value="2"/>
</dbReference>
<dbReference type="GO" id="GO:0005975">
    <property type="term" value="P:carbohydrate metabolic process"/>
    <property type="evidence" value="ECO:0007669"/>
    <property type="project" value="InterPro"/>
</dbReference>
<dbReference type="SUPFAM" id="SSF74650">
    <property type="entry name" value="Galactose mutarotase-like"/>
    <property type="match status" value="2"/>
</dbReference>
<feature type="domain" description="Glycosyl hydrolase 94 catalytic" evidence="7">
    <location>
        <begin position="2387"/>
        <end position="2811"/>
    </location>
</feature>
<evidence type="ECO:0000256" key="1">
    <source>
        <dbReference type="ARBA" id="ARBA00022676"/>
    </source>
</evidence>
<feature type="domain" description="Glycosyl hydrolase 94 supersandwich" evidence="5">
    <location>
        <begin position="1604"/>
        <end position="1879"/>
    </location>
</feature>
<dbReference type="InterPro" id="IPR033432">
    <property type="entry name" value="GH94_catalytic"/>
</dbReference>
<keyword evidence="1" id="KW-0328">Glycosyltransferase</keyword>
<dbReference type="InterPro" id="IPR019282">
    <property type="entry name" value="Glycoamylase-like_cons_dom"/>
</dbReference>
<dbReference type="PANTHER" id="PTHR37469">
    <property type="entry name" value="CELLOBIONIC ACID PHOSPHORYLASE-RELATED"/>
    <property type="match status" value="1"/>
</dbReference>
<evidence type="ECO:0000313" key="8">
    <source>
        <dbReference type="EMBL" id="PIH04310.1"/>
    </source>
</evidence>
<keyword evidence="3" id="KW-0175">Coiled coil</keyword>
<dbReference type="Gene3D" id="1.50.10.10">
    <property type="match status" value="1"/>
</dbReference>
<gene>
    <name evidence="8" type="ORF">CS538_09185</name>
</gene>
<dbReference type="Pfam" id="PF17167">
    <property type="entry name" value="Glyco_hydro_94"/>
    <property type="match status" value="1"/>
</dbReference>
<name>A0A2G7HGT2_9CLOT</name>
<feature type="transmembrane region" description="Helical" evidence="4">
    <location>
        <begin position="892"/>
        <end position="915"/>
    </location>
</feature>
<dbReference type="SMART" id="SM01068">
    <property type="entry name" value="CBM_X"/>
    <property type="match status" value="2"/>
</dbReference>
<evidence type="ECO:0000313" key="9">
    <source>
        <dbReference type="Proteomes" id="UP000231322"/>
    </source>
</evidence>
<organism evidence="8 9">
    <name type="scientific">Clostridium combesii</name>
    <dbReference type="NCBI Taxonomy" id="39481"/>
    <lineage>
        <taxon>Bacteria</taxon>
        <taxon>Bacillati</taxon>
        <taxon>Bacillota</taxon>
        <taxon>Clostridia</taxon>
        <taxon>Eubacteriales</taxon>
        <taxon>Clostridiaceae</taxon>
        <taxon>Clostridium</taxon>
    </lineage>
</organism>
<reference evidence="8 9" key="1">
    <citation type="submission" date="2017-10" db="EMBL/GenBank/DDBJ databases">
        <title>Reclassification of Eubacterium combesii and discrepancies in the nomenclature of botulinum neurotoxin producing clostridia. Request for an Opinion.</title>
        <authorList>
            <person name="Dobritsa A.P."/>
            <person name="Kutumbaka K.K."/>
            <person name="Samadpour M."/>
        </authorList>
    </citation>
    <scope>NUCLEOTIDE SEQUENCE [LARGE SCALE GENOMIC DNA]</scope>
    <source>
        <strain evidence="8 9">DSM 20696</strain>
    </source>
</reference>
<dbReference type="Gene3D" id="2.60.420.10">
    <property type="entry name" value="Maltose phosphorylase, domain 3"/>
    <property type="match status" value="1"/>
</dbReference>
<feature type="transmembrane region" description="Helical" evidence="4">
    <location>
        <begin position="6"/>
        <end position="25"/>
    </location>
</feature>
<dbReference type="SUPFAM" id="SSF48208">
    <property type="entry name" value="Six-hairpin glycosidases"/>
    <property type="match status" value="1"/>
</dbReference>
<evidence type="ECO:0000256" key="2">
    <source>
        <dbReference type="ARBA" id="ARBA00022679"/>
    </source>
</evidence>
<dbReference type="InterPro" id="IPR008928">
    <property type="entry name" value="6-hairpin_glycosidase_sf"/>
</dbReference>
<feature type="domain" description="Glycoamylase-like" evidence="6">
    <location>
        <begin position="1350"/>
        <end position="1563"/>
    </location>
</feature>
<dbReference type="Gene3D" id="2.70.98.40">
    <property type="entry name" value="Glycoside hydrolase, family 65, N-terminal domain"/>
    <property type="match status" value="2"/>
</dbReference>
<evidence type="ECO:0000259" key="7">
    <source>
        <dbReference type="Pfam" id="PF17167"/>
    </source>
</evidence>
<dbReference type="InterPro" id="IPR052047">
    <property type="entry name" value="GH94_Enzymes"/>
</dbReference>
<feature type="transmembrane region" description="Helical" evidence="4">
    <location>
        <begin position="970"/>
        <end position="990"/>
    </location>
</feature>
<keyword evidence="4" id="KW-0472">Membrane</keyword>
<sequence length="2882" mass="333981">MTVFIPIYVSLIILIVLAYLIYLIYKNNQSKESLIDDINNIFLGEDKQDLEQFAEDISEFHSIVSNRKCRKLVLENLDKSYERIMNNYKYIVSLDEDINMTVPAGEWLLDNIYLIEKQYKDIKKNMPSSHYVKLPVINKGIMKCYPRVYHLALAIIHNFRGNMDKDFIITFMSEYQKNNVLTSSEVWALPIMLRIALIQKISIITEEITYIQRERKRGEELADKIIKDYNNRDLEKTIDELKDKGINISPYFMETFINIINDNGIKDEKLNLFIQEQLEVKEKNINNIINLGYRKQSKQQIVMGNCINGLRHIEAINWKNVFSNVSVIEEILKEDPLKVYNDMDFPSKDFYRNKIERLSRKLKLPESYIAKKSIECAQQFEVKTEEDNYKKHVGYYIVEEKGARLLKKVLGVKSEGKDKIKDFLIKNKVRSYVTSIIVFTALFEFLIIKSIGYKNAYIMLLQFIVFLIPSSEIIVSILNWSLNNLTKPDFIPKLQFGNGITEESSTVVVIPTLIGSKKRAKELVKEMEVYYLANKEDNIYFAVLGDFKDSKSEKEKNDEEIIKEMLCEVKELNNKYCKEGEEIFFFLNRYRQYNEKEKIWMGWERKRGKLEEFNKLIRGEKNTSYNIISGDINILKKVKYVITLDADTKLPRDVAKRLIGAMEHPLNKPIINSVKKSVIHGYGLMQPRVSIGVEDANKTLFSKIFSGQVGLDTYTTAVSDIYQDLFKEGIFTGKGIYHVDTFNTMLNGEIKENSVLSHDLLEGSYVRTALVTDIELVDGYPAYYNSSCKRLHRWVRGDWQLIPWIFKRTSINRLSKWKIVDNLRRSLLAPSVVILILISLFSHYGTNEMITVAFLSVIAPILFNISEVIIFPSKGIGLSGRIYSVKNVLKQFFLIFAFIPHRAYLMIDAIIRTLYRLFISKKNLLEWQTAEEAEKTSRKDLKGYIKNMWVGSLIALLILYLSIRKSNELAILLVPACIIWFISPYIAFYVSRDMKDKLYLNKDNRRLLVNIARRTWAYFEDFVCEDTNWLAPDNYQEEPYKGIAYRTSPTNIGMGITSNIVAYDLGFITLKNVINRLENILFSMNKLDKYEGHFYNWYDIKTGKPLNPRYISAVDSGNLVGYLWLTEESLKDIINKPLLSKKNIDGLLSLLELANEELKKEEDIDNFYFNIMFILKEMEPDIVFINNIFIKILNKQKELENFNVDINKFYWNKKLYDFLNESLQEFKKLIPWKDQIIENIGICKDVIEEIREFVTKVPIQKMPDEINCIIKNLEQIKTDDNYEREWLLNFIKNLNISSQNIKNLIQNIHELNFKLDELAKNTDFKILYNEDRKLFTIGYNIDSGEDGNSYYDLLASEARQASFVAIAKGDIPQDNWITLGRAITYMGKKLKGLASWSGTMFEYFMPLLIMKNYEGTLLDQTYKSVIKGQQLYAKDKKIPWGISESAFYHFDGDKNYQYMAFGVPGIGIKRGLSKDLVISPYSTVLALQKDVIGSIENINRLIDCELLDKYGFYEAVDYTKNRIPKGKSKAIIKSFMVHHQGMSLMALNNTLNNNILQNRFHNKPEVKATELLLQERENNRIIYDRSIKKYNTELKLHDIDQYSRIYNTAKTDIPRVGVLSNGSYSLMLSNRGGGYSKKEDITIYRWREDLTSDSKGLFFYIKNINANNYWSATYEPCKSEGEHYKVKFYSDKIIFAREDGNITTETHVTVSQEEDAEIRSINLKNNSDHDRVIEVTSYCEATLANYNTDLVHPSFSNLFVKTELREDPFCLLANRRKRSEKDISPWLMQTVAVEGNQIGGFQYETSRIDFIGRGRNLYNPQAMDNETNLKGSIGPVLDPIISIRTRVRLKSKENCTVAYTTAFCNSKEEGVKIAEKYRNIDNVKNAFNLSWSHSNLEMKHLGIRSTAANMYQYILSNILFINRNIKEREKYIKDIKLGQSNLWAYGISGDYPIVLVTLDKESGIDIVRQLLLTYKYWRMKNINVDLIIANTKESSYMKPIEDSILNLVNSLGLMNNINKSAGVFLFNKPTMKEDDLNLLKAICRLYIDCNKGSIAEQIDTGNNKSKELNLLEKKEMKYTANSYKFKVPKLEYFNDIGGFDIENNEYTIVLEDYNNTPLPWINVMSNSNFGFHISESGSSYSWYKNSRENKLTNWCNDPVVDGESEHIYIRDEVTGEIWSITPKPIRDEGQYIINHGFGYSNFKHYREGVIGEITSYCPIDDNCKISLIKLKNNTNIKRKISVTYYASTVLGVSKQLSSPYISTYLDKDNFIYSRNPYNTSFKETTAYLKLVGGKEESFTGDRKEFLGIDGTIEKPKALNYEKLSNEVGAGIDPCMAENSKITLEPNEEKVLIAILGAEDSIEAVKENINKYDNEIIAFKELNNTKNYWKKITETIKVKTPDKSMDLMLNGWLLYQVIVCRLWARTAFYQSGGAYGFRDQLQDVMSICYIDPDITKKQIIYSSSRQFKEGDVQHWWHPVVESGIRTRFSDDLLWLPYVTIDYIKNTGDYSILEESSNYLEEPLLREGEDERYNVASVSSEKGTIYEHCIRAINRALKFGEHNIPLMGSGDWNDGMSTVGNQGRGESVWLGWFLYTILESFINICDYKKDTVNMKRYEEYLQFIKENIEENAWDGSWYRRAYFDDGTPLGSIENEECTIDSLSQSWSVLSGAGKESRVKEAMAAVERNLIKKDKGIIALLTPAFDKSTLQPGYIKGYLPGVRENGGQYTHAAIWVVLAFSKLKMEDKAWSLFNMINPINHTKSYFNCQNYKVEPYVMTADIYDVEPHIGRGGWSWYTGAASWMYRTGIEGILGLKLKGKDGFYVDPCIPKDWSEYEIIYNRGNCRYNIKVIRENKKELWIDGELKESNIIPIFEDGAHEIKVII</sequence>
<feature type="transmembrane region" description="Helical" evidence="4">
    <location>
        <begin position="826"/>
        <end position="844"/>
    </location>
</feature>
<feature type="coiled-coil region" evidence="3">
    <location>
        <begin position="2354"/>
        <end position="2381"/>
    </location>
</feature>
<dbReference type="InterPro" id="IPR037820">
    <property type="entry name" value="GH94N_NdvB"/>
</dbReference>
<dbReference type="InterPro" id="IPR010383">
    <property type="entry name" value="Glyco_hydrolase_94_b-supersand"/>
</dbReference>
<dbReference type="PANTHER" id="PTHR37469:SF2">
    <property type="entry name" value="CELLOBIONIC ACID PHOSPHORYLASE"/>
    <property type="match status" value="1"/>
</dbReference>
<feature type="transmembrane region" description="Helical" evidence="4">
    <location>
        <begin position="457"/>
        <end position="478"/>
    </location>
</feature>
<accession>A0A2G7HGT2</accession>
<dbReference type="GO" id="GO:0016757">
    <property type="term" value="F:glycosyltransferase activity"/>
    <property type="evidence" value="ECO:0007669"/>
    <property type="project" value="UniProtKB-KW"/>
</dbReference>
<feature type="transmembrane region" description="Helical" evidence="4">
    <location>
        <begin position="944"/>
        <end position="963"/>
    </location>
</feature>
<feature type="transmembrane region" description="Helical" evidence="4">
    <location>
        <begin position="850"/>
        <end position="871"/>
    </location>
</feature>